<sequence length="382" mass="44111">MNSILVSLIFYTLGIGGLFFVDILINHYFNAAEIKLWVLNKSLMMMVGPLLLLGYNNVFLRYPEKIKPTLKLTLSSLIMWLIAGFVFDSFFHFHFSYVLIVGFSLSLLVTSLLRVAKGNLVAQINQSLWKIFLLIYVLISCYYASLRDFYYIALAIFIFLPSIYYLFSYFIQPKDVSSFELDKDNHSFAWKMLVSGLLLNIATYCELFLLATFYNAELVSTYFLYFTLFTAYGVFLAGYLGFYLTPKIRKQPEKTLKFLSKNKYKINLILVAIAIFNFIIGYAYLSMVDEEINFILAVLFLIVGALRVSYIFPTSKMGALANPSDLRSFLKQNIILTFIYMILLSFLIYEDVGLYIIACLVMINWLFRVYVANKVAKLVKEV</sequence>
<proteinExistence type="predicted"/>
<dbReference type="AlphaFoldDB" id="N9CTP6"/>
<gene>
    <name evidence="2" type="ORF">F946_02927</name>
</gene>
<protein>
    <recommendedName>
        <fullName evidence="4">Polysaccharide biosynthesis protein C-terminal domain-containing protein</fullName>
    </recommendedName>
</protein>
<feature type="transmembrane region" description="Helical" evidence="1">
    <location>
        <begin position="192"/>
        <end position="216"/>
    </location>
</feature>
<dbReference type="GeneID" id="56340073"/>
<feature type="transmembrane region" description="Helical" evidence="1">
    <location>
        <begin position="292"/>
        <end position="312"/>
    </location>
</feature>
<evidence type="ECO:0000313" key="3">
    <source>
        <dbReference type="Proteomes" id="UP000018444"/>
    </source>
</evidence>
<dbReference type="Proteomes" id="UP000018444">
    <property type="component" value="Unassembled WGS sequence"/>
</dbReference>
<feature type="transmembrane region" description="Helical" evidence="1">
    <location>
        <begin position="355"/>
        <end position="371"/>
    </location>
</feature>
<feature type="transmembrane region" description="Helical" evidence="1">
    <location>
        <begin position="72"/>
        <end position="91"/>
    </location>
</feature>
<keyword evidence="1" id="KW-0472">Membrane</keyword>
<accession>N9CTP6</accession>
<feature type="transmembrane region" description="Helical" evidence="1">
    <location>
        <begin position="333"/>
        <end position="349"/>
    </location>
</feature>
<feature type="transmembrane region" description="Helical" evidence="1">
    <location>
        <begin position="97"/>
        <end position="116"/>
    </location>
</feature>
<feature type="transmembrane region" description="Helical" evidence="1">
    <location>
        <begin position="151"/>
        <end position="171"/>
    </location>
</feature>
<name>N9CTP6_ACIJO</name>
<feature type="transmembrane region" description="Helical" evidence="1">
    <location>
        <begin position="266"/>
        <end position="286"/>
    </location>
</feature>
<feature type="transmembrane region" description="Helical" evidence="1">
    <location>
        <begin position="222"/>
        <end position="245"/>
    </location>
</feature>
<evidence type="ECO:0000256" key="1">
    <source>
        <dbReference type="SAM" id="Phobius"/>
    </source>
</evidence>
<dbReference type="PATRIC" id="fig|1217662.4.peg.2832"/>
<keyword evidence="1" id="KW-0812">Transmembrane</keyword>
<dbReference type="EMBL" id="APPZ01000009">
    <property type="protein sequence ID" value="ENV71568.1"/>
    <property type="molecule type" value="Genomic_DNA"/>
</dbReference>
<dbReference type="HOGENOM" id="CLU_722849_0_0_6"/>
<evidence type="ECO:0008006" key="4">
    <source>
        <dbReference type="Google" id="ProtNLM"/>
    </source>
</evidence>
<feature type="transmembrane region" description="Helical" evidence="1">
    <location>
        <begin position="128"/>
        <end position="145"/>
    </location>
</feature>
<reference evidence="2 3" key="1">
    <citation type="submission" date="2013-02" db="EMBL/GenBank/DDBJ databases">
        <title>The Genome Sequence of Acinetobacter johnsonii ANC 3681.</title>
        <authorList>
            <consortium name="The Broad Institute Genome Sequencing Platform"/>
            <consortium name="The Broad Institute Genome Sequencing Center for Infectious Disease"/>
            <person name="Cerqueira G."/>
            <person name="Feldgarden M."/>
            <person name="Courvalin P."/>
            <person name="Perichon B."/>
            <person name="Grillot-Courvalin C."/>
            <person name="Clermont D."/>
            <person name="Rocha E."/>
            <person name="Yoon E.-J."/>
            <person name="Nemec A."/>
            <person name="Walker B."/>
            <person name="Young S.K."/>
            <person name="Zeng Q."/>
            <person name="Gargeya S."/>
            <person name="Fitzgerald M."/>
            <person name="Haas B."/>
            <person name="Abouelleil A."/>
            <person name="Alvarado L."/>
            <person name="Arachchi H.M."/>
            <person name="Berlin A.M."/>
            <person name="Chapman S.B."/>
            <person name="Dewar J."/>
            <person name="Goldberg J."/>
            <person name="Griggs A."/>
            <person name="Gujja S."/>
            <person name="Hansen M."/>
            <person name="Howarth C."/>
            <person name="Imamovic A."/>
            <person name="Larimer J."/>
            <person name="McCowan C."/>
            <person name="Murphy C."/>
            <person name="Neiman D."/>
            <person name="Pearson M."/>
            <person name="Priest M."/>
            <person name="Roberts A."/>
            <person name="Saif S."/>
            <person name="Shea T."/>
            <person name="Sisk P."/>
            <person name="Sykes S."/>
            <person name="Wortman J."/>
            <person name="Nusbaum C."/>
            <person name="Birren B."/>
        </authorList>
    </citation>
    <scope>NUCLEOTIDE SEQUENCE [LARGE SCALE GENOMIC DNA]</scope>
    <source>
        <strain evidence="2 3">ANC 3681</strain>
    </source>
</reference>
<feature type="transmembrane region" description="Helical" evidence="1">
    <location>
        <begin position="41"/>
        <end position="60"/>
    </location>
</feature>
<organism evidence="2 3">
    <name type="scientific">Acinetobacter johnsonii ANC 3681</name>
    <dbReference type="NCBI Taxonomy" id="1217662"/>
    <lineage>
        <taxon>Bacteria</taxon>
        <taxon>Pseudomonadati</taxon>
        <taxon>Pseudomonadota</taxon>
        <taxon>Gammaproteobacteria</taxon>
        <taxon>Moraxellales</taxon>
        <taxon>Moraxellaceae</taxon>
        <taxon>Acinetobacter</taxon>
    </lineage>
</organism>
<dbReference type="RefSeq" id="WP_004983869.1">
    <property type="nucleotide sequence ID" value="NZ_KB849707.1"/>
</dbReference>
<feature type="transmembrane region" description="Helical" evidence="1">
    <location>
        <begin position="7"/>
        <end position="29"/>
    </location>
</feature>
<evidence type="ECO:0000313" key="2">
    <source>
        <dbReference type="EMBL" id="ENV71568.1"/>
    </source>
</evidence>
<comment type="caution">
    <text evidence="2">The sequence shown here is derived from an EMBL/GenBank/DDBJ whole genome shotgun (WGS) entry which is preliminary data.</text>
</comment>
<keyword evidence="1" id="KW-1133">Transmembrane helix</keyword>